<sequence>MDNIQTKSLPTPISADIFDIESFLPVTNHHELLAIENKIQDTDFRMSLVSKLSLLIGNKDLGNSVRRIMARVFDDEILTKYSLYGFKKKSPFSKLLIYPHIKYKMNTEKEIDIPLGTWLSHAPFRIKDKTKKQVTPFISNLFSSLHNVVLIISLAMHRQ</sequence>
<organism evidence="3 4">
    <name type="scientific">Aphis craccivora</name>
    <name type="common">Cowpea aphid</name>
    <dbReference type="NCBI Taxonomy" id="307492"/>
    <lineage>
        <taxon>Eukaryota</taxon>
        <taxon>Metazoa</taxon>
        <taxon>Ecdysozoa</taxon>
        <taxon>Arthropoda</taxon>
        <taxon>Hexapoda</taxon>
        <taxon>Insecta</taxon>
        <taxon>Pterygota</taxon>
        <taxon>Neoptera</taxon>
        <taxon>Paraneoptera</taxon>
        <taxon>Hemiptera</taxon>
        <taxon>Sternorrhyncha</taxon>
        <taxon>Aphidomorpha</taxon>
        <taxon>Aphidoidea</taxon>
        <taxon>Aphididae</taxon>
        <taxon>Aphidini</taxon>
        <taxon>Aphis</taxon>
        <taxon>Aphis</taxon>
    </lineage>
</organism>
<dbReference type="OrthoDB" id="6613773at2759"/>
<evidence type="ECO:0000313" key="4">
    <source>
        <dbReference type="Proteomes" id="UP000478052"/>
    </source>
</evidence>
<proteinExistence type="predicted"/>
<name>A0A6G0VRZ4_APHCR</name>
<keyword evidence="1" id="KW-1133">Transmembrane helix</keyword>
<dbReference type="InterPro" id="IPR032071">
    <property type="entry name" value="DUF4806"/>
</dbReference>
<evidence type="ECO:0000256" key="1">
    <source>
        <dbReference type="SAM" id="Phobius"/>
    </source>
</evidence>
<dbReference type="Pfam" id="PF16064">
    <property type="entry name" value="DUF4806"/>
    <property type="match status" value="1"/>
</dbReference>
<dbReference type="EMBL" id="VUJU01012647">
    <property type="protein sequence ID" value="KAF0707150.1"/>
    <property type="molecule type" value="Genomic_DNA"/>
</dbReference>
<feature type="domain" description="DUF4806" evidence="2">
    <location>
        <begin position="24"/>
        <end position="94"/>
    </location>
</feature>
<protein>
    <submittedName>
        <fullName evidence="3">DUF4806 domain-containing protein</fullName>
    </submittedName>
</protein>
<evidence type="ECO:0000259" key="2">
    <source>
        <dbReference type="Pfam" id="PF16064"/>
    </source>
</evidence>
<keyword evidence="4" id="KW-1185">Reference proteome</keyword>
<dbReference type="Proteomes" id="UP000478052">
    <property type="component" value="Unassembled WGS sequence"/>
</dbReference>
<evidence type="ECO:0000313" key="3">
    <source>
        <dbReference type="EMBL" id="KAF0707150.1"/>
    </source>
</evidence>
<comment type="caution">
    <text evidence="3">The sequence shown here is derived from an EMBL/GenBank/DDBJ whole genome shotgun (WGS) entry which is preliminary data.</text>
</comment>
<gene>
    <name evidence="3" type="ORF">FWK35_00029708</name>
</gene>
<keyword evidence="1" id="KW-0472">Membrane</keyword>
<reference evidence="3 4" key="1">
    <citation type="submission" date="2019-08" db="EMBL/GenBank/DDBJ databases">
        <title>Whole genome of Aphis craccivora.</title>
        <authorList>
            <person name="Voronova N.V."/>
            <person name="Shulinski R.S."/>
            <person name="Bandarenka Y.V."/>
            <person name="Zhorov D.G."/>
            <person name="Warner D."/>
        </authorList>
    </citation>
    <scope>NUCLEOTIDE SEQUENCE [LARGE SCALE GENOMIC DNA]</scope>
    <source>
        <strain evidence="3">180601</strain>
        <tissue evidence="3">Whole Body</tissue>
    </source>
</reference>
<feature type="non-terminal residue" evidence="3">
    <location>
        <position position="159"/>
    </location>
</feature>
<keyword evidence="1" id="KW-0812">Transmembrane</keyword>
<accession>A0A6G0VRZ4</accession>
<feature type="transmembrane region" description="Helical" evidence="1">
    <location>
        <begin position="134"/>
        <end position="156"/>
    </location>
</feature>
<dbReference type="AlphaFoldDB" id="A0A6G0VRZ4"/>